<feature type="chain" id="PRO_5044297331" evidence="2">
    <location>
        <begin position="34"/>
        <end position="194"/>
    </location>
</feature>
<keyword evidence="1" id="KW-0812">Transmembrane</keyword>
<dbReference type="EMBL" id="CP129674">
    <property type="protein sequence ID" value="XDS44038.1"/>
    <property type="molecule type" value="Genomic_DNA"/>
</dbReference>
<dbReference type="RefSeq" id="WP_369343632.1">
    <property type="nucleotide sequence ID" value="NZ_CP129674.1"/>
</dbReference>
<protein>
    <submittedName>
        <fullName evidence="3">Uncharacterized protein</fullName>
    </submittedName>
</protein>
<sequence length="194" mass="20253">MKKQSISLRHALTVVAVAITALFALAMPQAAFAADYGSVNTDKITQDPTTHTVTIPVTVSDDLYDEGYTSVTVTVDTDQVSNVEQVANKAYGPFALSTTSPHVANLKYTPVVGAKAISYTITSYDPVTKTSGPVVANGTYQLPYVVPTKSTTGASTQELGKTGIDIAPYAVAVVLLAGAGALSLVAIRQTKNKQ</sequence>
<evidence type="ECO:0000256" key="2">
    <source>
        <dbReference type="SAM" id="SignalP"/>
    </source>
</evidence>
<dbReference type="KEGG" id="baqk:QN215_07115"/>
<accession>A0AB39U5A3</accession>
<feature type="signal peptide" evidence="2">
    <location>
        <begin position="1"/>
        <end position="33"/>
    </location>
</feature>
<name>A0AB39U5A3_9BIFI</name>
<evidence type="ECO:0000256" key="1">
    <source>
        <dbReference type="SAM" id="Phobius"/>
    </source>
</evidence>
<keyword evidence="2" id="KW-0732">Signal</keyword>
<organism evidence="3">
    <name type="scientific">Bifidobacterium aquikefiricola</name>
    <dbReference type="NCBI Taxonomy" id="3059038"/>
    <lineage>
        <taxon>Bacteria</taxon>
        <taxon>Bacillati</taxon>
        <taxon>Actinomycetota</taxon>
        <taxon>Actinomycetes</taxon>
        <taxon>Bifidobacteriales</taxon>
        <taxon>Bifidobacteriaceae</taxon>
        <taxon>Bifidobacterium</taxon>
    </lineage>
</organism>
<evidence type="ECO:0000313" key="3">
    <source>
        <dbReference type="EMBL" id="XDS44038.1"/>
    </source>
</evidence>
<feature type="transmembrane region" description="Helical" evidence="1">
    <location>
        <begin position="166"/>
        <end position="187"/>
    </location>
</feature>
<reference evidence="3" key="1">
    <citation type="submission" date="2023-07" db="EMBL/GenBank/DDBJ databases">
        <title>Bifidobacterium aquikefiriaerophilum sp. nov. and Bifidobacterium eccum sp. nov., isolated from water kefir.</title>
        <authorList>
            <person name="Breselge S."/>
            <person name="Bellassi P."/>
            <person name="Barcenilla C."/>
            <person name="Alvarez-Ordonez A."/>
            <person name="Morelli L."/>
            <person name="Cotter P.D."/>
        </authorList>
    </citation>
    <scope>NUCLEOTIDE SEQUENCE</scope>
    <source>
        <strain evidence="3">WK041_4_12</strain>
    </source>
</reference>
<proteinExistence type="predicted"/>
<keyword evidence="1" id="KW-1133">Transmembrane helix</keyword>
<gene>
    <name evidence="3" type="ORF">QN215_07115</name>
</gene>
<dbReference type="AlphaFoldDB" id="A0AB39U5A3"/>
<keyword evidence="1" id="KW-0472">Membrane</keyword>